<name>A0A6V8Q5Z4_9ACTN</name>
<protein>
    <submittedName>
        <fullName evidence="1">Uncharacterized protein</fullName>
    </submittedName>
</protein>
<accession>A0A6V8Q5Z4</accession>
<evidence type="ECO:0000313" key="1">
    <source>
        <dbReference type="EMBL" id="GFP40202.1"/>
    </source>
</evidence>
<proteinExistence type="predicted"/>
<dbReference type="Proteomes" id="UP000569018">
    <property type="component" value="Unassembled WGS sequence"/>
</dbReference>
<dbReference type="AlphaFoldDB" id="A0A6V8Q5Z4"/>
<dbReference type="EMBL" id="BLSD01000165">
    <property type="protein sequence ID" value="GFP40202.1"/>
    <property type="molecule type" value="Genomic_DNA"/>
</dbReference>
<evidence type="ECO:0000313" key="2">
    <source>
        <dbReference type="Proteomes" id="UP000569018"/>
    </source>
</evidence>
<comment type="caution">
    <text evidence="1">The sequence shown here is derived from an EMBL/GenBank/DDBJ whole genome shotgun (WGS) entry which is preliminary data.</text>
</comment>
<gene>
    <name evidence="1" type="ORF">HKBW3S47_01898</name>
</gene>
<organism evidence="1 2">
    <name type="scientific">Candidatus Hakubella thermalkaliphila</name>
    <dbReference type="NCBI Taxonomy" id="2754717"/>
    <lineage>
        <taxon>Bacteria</taxon>
        <taxon>Bacillati</taxon>
        <taxon>Actinomycetota</taxon>
        <taxon>Actinomycetota incertae sedis</taxon>
        <taxon>Candidatus Hakubellales</taxon>
        <taxon>Candidatus Hakubellaceae</taxon>
        <taxon>Candidatus Hakubella</taxon>
    </lineage>
</organism>
<reference evidence="1 2" key="1">
    <citation type="journal article" date="2020" name="Front. Microbiol.">
        <title>Single-cell genomics of novel Actinobacteria with the Wood-Ljungdahl pathway discovered in a serpentinizing system.</title>
        <authorList>
            <person name="Merino N."/>
            <person name="Kawai M."/>
            <person name="Boyd E.S."/>
            <person name="Colman D.R."/>
            <person name="McGlynn S.E."/>
            <person name="Nealson K.H."/>
            <person name="Kurokawa K."/>
            <person name="Hongoh Y."/>
        </authorList>
    </citation>
    <scope>NUCLEOTIDE SEQUENCE [LARGE SCALE GENOMIC DNA]</scope>
    <source>
        <strain evidence="1 2">S47</strain>
    </source>
</reference>
<sequence length="210" mass="23738">MTNHLANITGLASVSWVDHDKRNACEPGFILEKKTKLRKGPRMVFSSLNFPNFCSLSNASQILKSNSHIERFSFFYNLLCYSVIGHRGESCLSTFKPFQAFSAARRAFALKRLPCSRISVPHLIKLFRIILNSIGKSSDIVYPKIHANKFFNVFNIFFRNLNSLKKKKLPLPINEIRFPLDVGKIPGIVANKATSQSAIDRPDRSSIPLP</sequence>